<evidence type="ECO:0000256" key="4">
    <source>
        <dbReference type="PIRSR" id="PIRSR000029-1"/>
    </source>
</evidence>
<dbReference type="OrthoDB" id="6539015at2"/>
<feature type="signal peptide" evidence="5">
    <location>
        <begin position="1"/>
        <end position="22"/>
    </location>
</feature>
<dbReference type="GO" id="GO:0022900">
    <property type="term" value="P:electron transport chain"/>
    <property type="evidence" value="ECO:0007669"/>
    <property type="project" value="InterPro"/>
</dbReference>
<comment type="cofactor">
    <cofactor evidence="4">
        <name>heme b</name>
        <dbReference type="ChEBI" id="CHEBI:60344"/>
    </cofactor>
    <text evidence="4">Binds 1 heme b (iron(II)-protoporphyrin IX) group per molecule.</text>
</comment>
<evidence type="ECO:0000256" key="1">
    <source>
        <dbReference type="ARBA" id="ARBA00002028"/>
    </source>
</evidence>
<dbReference type="GO" id="GO:0042597">
    <property type="term" value="C:periplasmic space"/>
    <property type="evidence" value="ECO:0007669"/>
    <property type="project" value="InterPro"/>
</dbReference>
<dbReference type="GO" id="GO:0005506">
    <property type="term" value="F:iron ion binding"/>
    <property type="evidence" value="ECO:0007669"/>
    <property type="project" value="InterPro"/>
</dbReference>
<dbReference type="AlphaFoldDB" id="A0A085UAT6"/>
<name>A0A085UAT6_YERRU</name>
<evidence type="ECO:0000313" key="7">
    <source>
        <dbReference type="EMBL" id="SUQ01168.1"/>
    </source>
</evidence>
<comment type="similarity">
    <text evidence="2">Belongs to the cytochrome b562 family.</text>
</comment>
<feature type="chain" id="PRO_5015029275" evidence="5">
    <location>
        <begin position="23"/>
        <end position="128"/>
    </location>
</feature>
<dbReference type="GO" id="GO:0020037">
    <property type="term" value="F:heme binding"/>
    <property type="evidence" value="ECO:0007669"/>
    <property type="project" value="InterPro"/>
</dbReference>
<protein>
    <submittedName>
        <fullName evidence="7">Putative cytochrome</fullName>
    </submittedName>
    <submittedName>
        <fullName evidence="6">Soluble cytochrome b562</fullName>
    </submittedName>
</protein>
<dbReference type="InterPro" id="IPR009155">
    <property type="entry name" value="Cyt_b562"/>
</dbReference>
<sequence length="128" mass="14072">MSQKIKVLVAAMLLSASTFVMAADIAEDMDTIATNYGAVLKTDSIDRFKEGLQGMRVAALDAQKGIPSKLSSKGPDSAEVKDFRHGLTILIDQIDQSLALANQGKLEEARKVAQEFKVTRDVYHKKYR</sequence>
<evidence type="ECO:0000256" key="2">
    <source>
        <dbReference type="ARBA" id="ARBA00005523"/>
    </source>
</evidence>
<gene>
    <name evidence="7" type="primary">cybC</name>
    <name evidence="6" type="ORF">CSF007_16035</name>
    <name evidence="7" type="ORF">NCTC10476_02515</name>
</gene>
<dbReference type="InterPro" id="IPR010980">
    <property type="entry name" value="Cyt_c/b562"/>
</dbReference>
<keyword evidence="4" id="KW-0349">Heme</keyword>
<organism evidence="6">
    <name type="scientific">Yersinia ruckeri</name>
    <dbReference type="NCBI Taxonomy" id="29486"/>
    <lineage>
        <taxon>Bacteria</taxon>
        <taxon>Pseudomonadati</taxon>
        <taxon>Pseudomonadota</taxon>
        <taxon>Gammaproteobacteria</taxon>
        <taxon>Enterobacterales</taxon>
        <taxon>Yersiniaceae</taxon>
        <taxon>Yersinia</taxon>
    </lineage>
</organism>
<dbReference type="STRING" id="29486.UGYR_08190"/>
<dbReference type="GO" id="GO:0009055">
    <property type="term" value="F:electron transfer activity"/>
    <property type="evidence" value="ECO:0007669"/>
    <property type="project" value="InterPro"/>
</dbReference>
<evidence type="ECO:0000313" key="6">
    <source>
        <dbReference type="EMBL" id="CEK28929.1"/>
    </source>
</evidence>
<dbReference type="NCBIfam" id="NF011632">
    <property type="entry name" value="PRK15058.1"/>
    <property type="match status" value="1"/>
</dbReference>
<dbReference type="GeneID" id="66880800"/>
<dbReference type="Proteomes" id="UP000255169">
    <property type="component" value="Unassembled WGS sequence"/>
</dbReference>
<keyword evidence="4" id="KW-0479">Metal-binding</keyword>
<dbReference type="EMBL" id="LN681231">
    <property type="protein sequence ID" value="CEK28929.1"/>
    <property type="molecule type" value="Genomic_DNA"/>
</dbReference>
<dbReference type="KEGG" id="yrb:UGYR_08190"/>
<reference evidence="7 8" key="2">
    <citation type="submission" date="2018-06" db="EMBL/GenBank/DDBJ databases">
        <authorList>
            <consortium name="Pathogen Informatics"/>
            <person name="Doyle S."/>
        </authorList>
    </citation>
    <scope>NUCLEOTIDE SEQUENCE [LARGE SCALE GENOMIC DNA]</scope>
    <source>
        <strain evidence="7 8">NCTC10476</strain>
    </source>
</reference>
<keyword evidence="8" id="KW-1185">Reference proteome</keyword>
<proteinExistence type="inferred from homology"/>
<accession>A0A085UAT6</accession>
<feature type="binding site" description="axial binding residue" evidence="4">
    <location>
        <position position="29"/>
    </location>
    <ligand>
        <name>heme b</name>
        <dbReference type="ChEBI" id="CHEBI:60344"/>
    </ligand>
    <ligandPart>
        <name>Fe</name>
        <dbReference type="ChEBI" id="CHEBI:18248"/>
    </ligandPart>
</feature>
<dbReference type="EMBL" id="UHJG01000001">
    <property type="protein sequence ID" value="SUQ01168.1"/>
    <property type="molecule type" value="Genomic_DNA"/>
</dbReference>
<dbReference type="eggNOG" id="COG3783">
    <property type="taxonomic scope" value="Bacteria"/>
</dbReference>
<keyword evidence="4" id="KW-0408">Iron</keyword>
<dbReference type="Gene3D" id="1.20.120.10">
    <property type="entry name" value="Cytochrome c/b562"/>
    <property type="match status" value="1"/>
</dbReference>
<dbReference type="RefSeq" id="WP_038241200.1">
    <property type="nucleotide sequence ID" value="NZ_CABIHR010000008.1"/>
</dbReference>
<evidence type="ECO:0000256" key="3">
    <source>
        <dbReference type="ARBA" id="ARBA00022729"/>
    </source>
</evidence>
<evidence type="ECO:0000256" key="5">
    <source>
        <dbReference type="SAM" id="SignalP"/>
    </source>
</evidence>
<feature type="binding site" description="axial binding residue" evidence="4">
    <location>
        <position position="124"/>
    </location>
    <ligand>
        <name>heme b</name>
        <dbReference type="ChEBI" id="CHEBI:60344"/>
    </ligand>
    <ligandPart>
        <name>Fe</name>
        <dbReference type="ChEBI" id="CHEBI:18248"/>
    </ligandPart>
</feature>
<evidence type="ECO:0000313" key="8">
    <source>
        <dbReference type="Proteomes" id="UP000255169"/>
    </source>
</evidence>
<dbReference type="Pfam" id="PF07361">
    <property type="entry name" value="Cytochrom_B562"/>
    <property type="match status" value="1"/>
</dbReference>
<keyword evidence="3 5" id="KW-0732">Signal</keyword>
<reference evidence="6" key="1">
    <citation type="journal article" date="2015" name="Genome Announc.">
        <title>Complete Genome Sequence of Yersinia ruckeri Strain CSF007-82, Etiologic Agent of Red Mouth Disease in Salmonid Fish.</title>
        <authorList>
            <person name="Nelson M.C."/>
            <person name="LaPatra S.E."/>
            <person name="Welch T.J."/>
            <person name="Graf J."/>
        </authorList>
    </citation>
    <scope>NUCLEOTIDE SEQUENCE</scope>
    <source>
        <strain evidence="6">CSF007-82</strain>
    </source>
</reference>
<dbReference type="PATRIC" id="fig|29486.44.peg.361"/>
<dbReference type="SUPFAM" id="SSF47175">
    <property type="entry name" value="Cytochromes"/>
    <property type="match status" value="1"/>
</dbReference>
<comment type="function">
    <text evidence="1">Electron-transport protein of unknown function.</text>
</comment>
<dbReference type="PIRSF" id="PIRSF000029">
    <property type="entry name" value="Cytochrome_b562"/>
    <property type="match status" value="1"/>
</dbReference>